<evidence type="ECO:0000313" key="1">
    <source>
        <dbReference type="EMBL" id="CAF2258339.1"/>
    </source>
</evidence>
<dbReference type="PANTHER" id="PTHR36159">
    <property type="entry name" value="PROTEIN CBG23766"/>
    <property type="match status" value="1"/>
</dbReference>
<proteinExistence type="predicted"/>
<evidence type="ECO:0000313" key="2">
    <source>
        <dbReference type="EMBL" id="CAF4221135.1"/>
    </source>
</evidence>
<accession>A0A820CH00</accession>
<sequence>DESIKRIEYQEYESYTGIDLNKSGDIRIAIQNQDEFLLPSRSYLYIEGALTKTDGTKYAKTDVEISIINNGLMYLFDRVDYQLGNQNIEGYSNLGQASTLKSLITYPNRTLVLKLIHVS</sequence>
<feature type="non-terminal residue" evidence="2">
    <location>
        <position position="1"/>
    </location>
</feature>
<dbReference type="AlphaFoldDB" id="A0A820CH00"/>
<name>A0A820CH00_9BILA</name>
<evidence type="ECO:0000313" key="3">
    <source>
        <dbReference type="Proteomes" id="UP000663842"/>
    </source>
</evidence>
<protein>
    <submittedName>
        <fullName evidence="2">Uncharacterized protein</fullName>
    </submittedName>
</protein>
<organism evidence="2 3">
    <name type="scientific">Rotaria magnacalcarata</name>
    <dbReference type="NCBI Taxonomy" id="392030"/>
    <lineage>
        <taxon>Eukaryota</taxon>
        <taxon>Metazoa</taxon>
        <taxon>Spiralia</taxon>
        <taxon>Gnathifera</taxon>
        <taxon>Rotifera</taxon>
        <taxon>Eurotatoria</taxon>
        <taxon>Bdelloidea</taxon>
        <taxon>Philodinida</taxon>
        <taxon>Philodinidae</taxon>
        <taxon>Rotaria</taxon>
    </lineage>
</organism>
<dbReference type="EMBL" id="CAJOBF010007006">
    <property type="protein sequence ID" value="CAF4221135.1"/>
    <property type="molecule type" value="Genomic_DNA"/>
</dbReference>
<dbReference type="PANTHER" id="PTHR36159:SF1">
    <property type="entry name" value="RETROVIRUS-RELATED POL POLYPROTEIN FROM TRANSPOSON 412-LIKE PROTEIN"/>
    <property type="match status" value="1"/>
</dbReference>
<reference evidence="2" key="1">
    <citation type="submission" date="2021-02" db="EMBL/GenBank/DDBJ databases">
        <authorList>
            <person name="Nowell W R."/>
        </authorList>
    </citation>
    <scope>NUCLEOTIDE SEQUENCE</scope>
</reference>
<dbReference type="EMBL" id="CAJNRG010018480">
    <property type="protein sequence ID" value="CAF2258339.1"/>
    <property type="molecule type" value="Genomic_DNA"/>
</dbReference>
<dbReference type="Proteomes" id="UP000663887">
    <property type="component" value="Unassembled WGS sequence"/>
</dbReference>
<comment type="caution">
    <text evidence="2">The sequence shown here is derived from an EMBL/GenBank/DDBJ whole genome shotgun (WGS) entry which is preliminary data.</text>
</comment>
<gene>
    <name evidence="2" type="ORF">UXM345_LOCUS29106</name>
    <name evidence="1" type="ORF">XDN619_LOCUS35876</name>
</gene>
<dbReference type="Proteomes" id="UP000663842">
    <property type="component" value="Unassembled WGS sequence"/>
</dbReference>